<comment type="caution">
    <text evidence="1">The sequence shown here is derived from an EMBL/GenBank/DDBJ whole genome shotgun (WGS) entry which is preliminary data.</text>
</comment>
<dbReference type="RefSeq" id="WP_214507938.1">
    <property type="nucleotide sequence ID" value="NZ_JAHEPS010000006.1"/>
</dbReference>
<evidence type="ECO:0000313" key="1">
    <source>
        <dbReference type="EMBL" id="MBT1445736.1"/>
    </source>
</evidence>
<keyword evidence="2" id="KW-1185">Reference proteome</keyword>
<evidence type="ECO:0000313" key="2">
    <source>
        <dbReference type="Proteomes" id="UP001195903"/>
    </source>
</evidence>
<name>A0ABS5V7D1_9GAMM</name>
<sequence>MNALIDFEAERLAALIGRGDVLGIRMFMEHMQMPLDVQDRLCNEMNSLSSDRTRIASWLEDHGQSAIPERLAY</sequence>
<dbReference type="Proteomes" id="UP001195903">
    <property type="component" value="Unassembled WGS sequence"/>
</dbReference>
<protein>
    <submittedName>
        <fullName evidence="1">Uncharacterized protein</fullName>
    </submittedName>
</protein>
<accession>A0ABS5V7D1</accession>
<organism evidence="1 2">
    <name type="scientific">Shewanella jiangmenensis</name>
    <dbReference type="NCBI Taxonomy" id="2837387"/>
    <lineage>
        <taxon>Bacteria</taxon>
        <taxon>Pseudomonadati</taxon>
        <taxon>Pseudomonadota</taxon>
        <taxon>Gammaproteobacteria</taxon>
        <taxon>Alteromonadales</taxon>
        <taxon>Shewanellaceae</taxon>
        <taxon>Shewanella</taxon>
    </lineage>
</organism>
<dbReference type="EMBL" id="JAHEPS010000006">
    <property type="protein sequence ID" value="MBT1445736.1"/>
    <property type="molecule type" value="Genomic_DNA"/>
</dbReference>
<proteinExistence type="predicted"/>
<gene>
    <name evidence="1" type="ORF">KJI95_14580</name>
</gene>
<reference evidence="1 2" key="1">
    <citation type="submission" date="2021-05" db="EMBL/GenBank/DDBJ databases">
        <title>Shewanella sp. JM162201.</title>
        <authorList>
            <person name="Xu S."/>
            <person name="Li A."/>
        </authorList>
    </citation>
    <scope>NUCLEOTIDE SEQUENCE [LARGE SCALE GENOMIC DNA]</scope>
    <source>
        <strain evidence="1 2">JM162201</strain>
    </source>
</reference>